<dbReference type="SUPFAM" id="SSF51011">
    <property type="entry name" value="Glycosyl hydrolase domain"/>
    <property type="match status" value="1"/>
</dbReference>
<dbReference type="InterPro" id="IPR024561">
    <property type="entry name" value="Pullul_strch_C"/>
</dbReference>
<dbReference type="Gene3D" id="2.60.40.1180">
    <property type="entry name" value="Golgi alpha-mannosidase II"/>
    <property type="match status" value="1"/>
</dbReference>
<dbReference type="Pfam" id="PF11852">
    <property type="entry name" value="Pullul_strch_C"/>
    <property type="match status" value="1"/>
</dbReference>
<evidence type="ECO:0000259" key="1">
    <source>
        <dbReference type="Pfam" id="PF11852"/>
    </source>
</evidence>
<feature type="domain" description="Alpha-1,6-glucosidases pullulanase-type C-terminal" evidence="1">
    <location>
        <begin position="24"/>
        <end position="73"/>
    </location>
</feature>
<dbReference type="AlphaFoldDB" id="A0AAW2TE49"/>
<reference evidence="2" key="1">
    <citation type="submission" date="2020-06" db="EMBL/GenBank/DDBJ databases">
        <authorList>
            <person name="Li T."/>
            <person name="Hu X."/>
            <person name="Zhang T."/>
            <person name="Song X."/>
            <person name="Zhang H."/>
            <person name="Dai N."/>
            <person name="Sheng W."/>
            <person name="Hou X."/>
            <person name="Wei L."/>
        </authorList>
    </citation>
    <scope>NUCLEOTIDE SEQUENCE</scope>
    <source>
        <strain evidence="2">KEN1</strain>
        <tissue evidence="2">Leaf</tissue>
    </source>
</reference>
<gene>
    <name evidence="2" type="ORF">Slati_4229500</name>
</gene>
<evidence type="ECO:0000313" key="2">
    <source>
        <dbReference type="EMBL" id="KAL0401996.1"/>
    </source>
</evidence>
<sequence length="77" mass="8302">MSIEDGHDGVPGHPQLDPIYSGIMFSSPSLKGKDLQLHPLQINSTDDIVKNSTYDSSAGSFTVPSRITSVFVEPRVS</sequence>
<name>A0AAW2TE49_9LAMI</name>
<accession>A0AAW2TE49</accession>
<dbReference type="EMBL" id="JACGWN010000015">
    <property type="protein sequence ID" value="KAL0401996.1"/>
    <property type="molecule type" value="Genomic_DNA"/>
</dbReference>
<proteinExistence type="predicted"/>
<dbReference type="InterPro" id="IPR013780">
    <property type="entry name" value="Glyco_hydro_b"/>
</dbReference>
<organism evidence="2">
    <name type="scientific">Sesamum latifolium</name>
    <dbReference type="NCBI Taxonomy" id="2727402"/>
    <lineage>
        <taxon>Eukaryota</taxon>
        <taxon>Viridiplantae</taxon>
        <taxon>Streptophyta</taxon>
        <taxon>Embryophyta</taxon>
        <taxon>Tracheophyta</taxon>
        <taxon>Spermatophyta</taxon>
        <taxon>Magnoliopsida</taxon>
        <taxon>eudicotyledons</taxon>
        <taxon>Gunneridae</taxon>
        <taxon>Pentapetalae</taxon>
        <taxon>asterids</taxon>
        <taxon>lamiids</taxon>
        <taxon>Lamiales</taxon>
        <taxon>Pedaliaceae</taxon>
        <taxon>Sesamum</taxon>
    </lineage>
</organism>
<reference evidence="2" key="2">
    <citation type="journal article" date="2024" name="Plant">
        <title>Genomic evolution and insights into agronomic trait innovations of Sesamum species.</title>
        <authorList>
            <person name="Miao H."/>
            <person name="Wang L."/>
            <person name="Qu L."/>
            <person name="Liu H."/>
            <person name="Sun Y."/>
            <person name="Le M."/>
            <person name="Wang Q."/>
            <person name="Wei S."/>
            <person name="Zheng Y."/>
            <person name="Lin W."/>
            <person name="Duan Y."/>
            <person name="Cao H."/>
            <person name="Xiong S."/>
            <person name="Wang X."/>
            <person name="Wei L."/>
            <person name="Li C."/>
            <person name="Ma Q."/>
            <person name="Ju M."/>
            <person name="Zhao R."/>
            <person name="Li G."/>
            <person name="Mu C."/>
            <person name="Tian Q."/>
            <person name="Mei H."/>
            <person name="Zhang T."/>
            <person name="Gao T."/>
            <person name="Zhang H."/>
        </authorList>
    </citation>
    <scope>NUCLEOTIDE SEQUENCE</scope>
    <source>
        <strain evidence="2">KEN1</strain>
    </source>
</reference>
<comment type="caution">
    <text evidence="2">The sequence shown here is derived from an EMBL/GenBank/DDBJ whole genome shotgun (WGS) entry which is preliminary data.</text>
</comment>
<protein>
    <recommendedName>
        <fullName evidence="1">Alpha-1,6-glucosidases pullulanase-type C-terminal domain-containing protein</fullName>
    </recommendedName>
</protein>